<dbReference type="RefSeq" id="XP_024576223.1">
    <property type="nucleotide sequence ID" value="XM_024725446.1"/>
</dbReference>
<protein>
    <submittedName>
        <fullName evidence="2">Uncharacterized protein</fullName>
    </submittedName>
</protein>
<organism evidence="2 3">
    <name type="scientific">Plasmopara halstedii</name>
    <name type="common">Downy mildew of sunflower</name>
    <dbReference type="NCBI Taxonomy" id="4781"/>
    <lineage>
        <taxon>Eukaryota</taxon>
        <taxon>Sar</taxon>
        <taxon>Stramenopiles</taxon>
        <taxon>Oomycota</taxon>
        <taxon>Peronosporomycetes</taxon>
        <taxon>Peronosporales</taxon>
        <taxon>Peronosporaceae</taxon>
        <taxon>Plasmopara</taxon>
    </lineage>
</organism>
<keyword evidence="3" id="KW-1185">Reference proteome</keyword>
<dbReference type="Proteomes" id="UP000054928">
    <property type="component" value="Unassembled WGS sequence"/>
</dbReference>
<evidence type="ECO:0000256" key="1">
    <source>
        <dbReference type="SAM" id="MobiDB-lite"/>
    </source>
</evidence>
<dbReference type="OrthoDB" id="122196at2759"/>
<name>A0A0P1AG93_PLAHL</name>
<dbReference type="EMBL" id="CCYD01000442">
    <property type="protein sequence ID" value="CEG39854.1"/>
    <property type="molecule type" value="Genomic_DNA"/>
</dbReference>
<dbReference type="AlphaFoldDB" id="A0A0P1AG93"/>
<reference evidence="3" key="1">
    <citation type="submission" date="2014-09" db="EMBL/GenBank/DDBJ databases">
        <authorList>
            <person name="Sharma Rahul"/>
            <person name="Thines Marco"/>
        </authorList>
    </citation>
    <scope>NUCLEOTIDE SEQUENCE [LARGE SCALE GENOMIC DNA]</scope>
</reference>
<accession>A0A0P1AG93</accession>
<evidence type="ECO:0000313" key="2">
    <source>
        <dbReference type="EMBL" id="CEG39854.1"/>
    </source>
</evidence>
<feature type="compositionally biased region" description="Acidic residues" evidence="1">
    <location>
        <begin position="52"/>
        <end position="62"/>
    </location>
</feature>
<proteinExistence type="predicted"/>
<dbReference type="GeneID" id="36405140"/>
<feature type="region of interest" description="Disordered" evidence="1">
    <location>
        <begin position="41"/>
        <end position="69"/>
    </location>
</feature>
<sequence>MEWEDEEKIPDAFMNEYGTPTLDTQIDRLVFQPQVKRSKRTRKPMLLLENGSDPEEILEESDGPLSSKHARTVDDDLIAETGFAYAVSVSVE</sequence>
<evidence type="ECO:0000313" key="3">
    <source>
        <dbReference type="Proteomes" id="UP000054928"/>
    </source>
</evidence>